<dbReference type="PANTHER" id="PTHR42929:SF5">
    <property type="entry name" value="ABC TRANSPORTER PERMEASE PROTEIN"/>
    <property type="match status" value="1"/>
</dbReference>
<name>A0A3N4Z368_9MICO</name>
<dbReference type="RefSeq" id="WP_123916171.1">
    <property type="nucleotide sequence ID" value="NZ_RKRA01000001.1"/>
</dbReference>
<evidence type="ECO:0000259" key="9">
    <source>
        <dbReference type="PROSITE" id="PS50928"/>
    </source>
</evidence>
<dbReference type="PROSITE" id="PS50928">
    <property type="entry name" value="ABC_TM1"/>
    <property type="match status" value="1"/>
</dbReference>
<sequence length="299" mass="31204">MSAAPAGVRGPAEANVRARARKRLALVAAVPPALFLLVAFVGPLVRLVAASVQDDDGRLTLAHYRTVWTSGYYVDAIWETLVLALLVMVTAVVGGYLMAVPLARARSRWTRAVVLIAVLSPLLTSVIVRSYGWLVLLAPNGAVASLWETIAGSAAPQMLYNTPAAFVATTHVLLPFAALTIAPGVAAVPRDLETASTSLGAGAARTFFRVTLPLSLPSVTVAATLVFVLAMGIYVTPLVVGGDTVPFLGIRVYQTIFQLGDYPTASALGFTLAVVTAAGTAVLLALFAWLRRLGGVGAR</sequence>
<dbReference type="Pfam" id="PF00528">
    <property type="entry name" value="BPD_transp_1"/>
    <property type="match status" value="1"/>
</dbReference>
<feature type="transmembrane region" description="Helical" evidence="8">
    <location>
        <begin position="164"/>
        <end position="189"/>
    </location>
</feature>
<keyword evidence="7 8" id="KW-0472">Membrane</keyword>
<dbReference type="Proteomes" id="UP000280726">
    <property type="component" value="Unassembled WGS sequence"/>
</dbReference>
<keyword evidence="4" id="KW-1003">Cell membrane</keyword>
<evidence type="ECO:0000256" key="4">
    <source>
        <dbReference type="ARBA" id="ARBA00022475"/>
    </source>
</evidence>
<keyword evidence="6 8" id="KW-1133">Transmembrane helix</keyword>
<evidence type="ECO:0000256" key="5">
    <source>
        <dbReference type="ARBA" id="ARBA00022692"/>
    </source>
</evidence>
<dbReference type="InterPro" id="IPR000515">
    <property type="entry name" value="MetI-like"/>
</dbReference>
<reference evidence="10 11" key="1">
    <citation type="submission" date="2018-11" db="EMBL/GenBank/DDBJ databases">
        <title>Sequencing the genomes of 1000 actinobacteria strains.</title>
        <authorList>
            <person name="Klenk H.-P."/>
        </authorList>
    </citation>
    <scope>NUCLEOTIDE SEQUENCE [LARGE SCALE GENOMIC DNA]</scope>
    <source>
        <strain evidence="10 11">DSM 14418</strain>
    </source>
</reference>
<dbReference type="GO" id="GO:0055085">
    <property type="term" value="P:transmembrane transport"/>
    <property type="evidence" value="ECO:0007669"/>
    <property type="project" value="InterPro"/>
</dbReference>
<evidence type="ECO:0000256" key="7">
    <source>
        <dbReference type="ARBA" id="ARBA00023136"/>
    </source>
</evidence>
<feature type="domain" description="ABC transmembrane type-1" evidence="9">
    <location>
        <begin position="77"/>
        <end position="283"/>
    </location>
</feature>
<evidence type="ECO:0000256" key="2">
    <source>
        <dbReference type="ARBA" id="ARBA00007069"/>
    </source>
</evidence>
<dbReference type="OrthoDB" id="9808619at2"/>
<keyword evidence="11" id="KW-1185">Reference proteome</keyword>
<evidence type="ECO:0000256" key="8">
    <source>
        <dbReference type="RuleBase" id="RU363032"/>
    </source>
</evidence>
<dbReference type="PANTHER" id="PTHR42929">
    <property type="entry name" value="INNER MEMBRANE ABC TRANSPORTER PERMEASE PROTEIN YDCU-RELATED-RELATED"/>
    <property type="match status" value="1"/>
</dbReference>
<comment type="caution">
    <text evidence="10">The sequence shown here is derived from an EMBL/GenBank/DDBJ whole genome shotgun (WGS) entry which is preliminary data.</text>
</comment>
<evidence type="ECO:0000256" key="1">
    <source>
        <dbReference type="ARBA" id="ARBA00004651"/>
    </source>
</evidence>
<feature type="transmembrane region" description="Helical" evidence="8">
    <location>
        <begin position="24"/>
        <end position="45"/>
    </location>
</feature>
<feature type="transmembrane region" description="Helical" evidence="8">
    <location>
        <begin position="76"/>
        <end position="100"/>
    </location>
</feature>
<feature type="transmembrane region" description="Helical" evidence="8">
    <location>
        <begin position="267"/>
        <end position="290"/>
    </location>
</feature>
<dbReference type="GO" id="GO:0005886">
    <property type="term" value="C:plasma membrane"/>
    <property type="evidence" value="ECO:0007669"/>
    <property type="project" value="UniProtKB-SubCell"/>
</dbReference>
<proteinExistence type="inferred from homology"/>
<feature type="transmembrane region" description="Helical" evidence="8">
    <location>
        <begin position="112"/>
        <end position="131"/>
    </location>
</feature>
<comment type="subcellular location">
    <subcellularLocation>
        <location evidence="1 8">Cell membrane</location>
        <topology evidence="1 8">Multi-pass membrane protein</topology>
    </subcellularLocation>
</comment>
<evidence type="ECO:0000313" key="11">
    <source>
        <dbReference type="Proteomes" id="UP000280726"/>
    </source>
</evidence>
<dbReference type="InterPro" id="IPR035906">
    <property type="entry name" value="MetI-like_sf"/>
</dbReference>
<evidence type="ECO:0000313" key="10">
    <source>
        <dbReference type="EMBL" id="RPF26953.1"/>
    </source>
</evidence>
<organism evidence="10 11">
    <name type="scientific">Georgenia muralis</name>
    <dbReference type="NCBI Taxonomy" id="154117"/>
    <lineage>
        <taxon>Bacteria</taxon>
        <taxon>Bacillati</taxon>
        <taxon>Actinomycetota</taxon>
        <taxon>Actinomycetes</taxon>
        <taxon>Micrococcales</taxon>
        <taxon>Bogoriellaceae</taxon>
        <taxon>Georgenia</taxon>
    </lineage>
</organism>
<dbReference type="EMBL" id="RKRA01000001">
    <property type="protein sequence ID" value="RPF26953.1"/>
    <property type="molecule type" value="Genomic_DNA"/>
</dbReference>
<comment type="similarity">
    <text evidence="2">Belongs to the binding-protein-dependent transport system permease family. CysTW subfamily.</text>
</comment>
<feature type="transmembrane region" description="Helical" evidence="8">
    <location>
        <begin position="210"/>
        <end position="235"/>
    </location>
</feature>
<protein>
    <submittedName>
        <fullName evidence="10">Putative spermidine/putrescine transport system permease protein</fullName>
    </submittedName>
</protein>
<evidence type="ECO:0000256" key="3">
    <source>
        <dbReference type="ARBA" id="ARBA00022448"/>
    </source>
</evidence>
<gene>
    <name evidence="10" type="ORF">EDD32_1413</name>
</gene>
<keyword evidence="5 8" id="KW-0812">Transmembrane</keyword>
<dbReference type="AlphaFoldDB" id="A0A3N4Z368"/>
<dbReference type="Gene3D" id="1.10.3720.10">
    <property type="entry name" value="MetI-like"/>
    <property type="match status" value="1"/>
</dbReference>
<dbReference type="SUPFAM" id="SSF161098">
    <property type="entry name" value="MetI-like"/>
    <property type="match status" value="1"/>
</dbReference>
<keyword evidence="3 8" id="KW-0813">Transport</keyword>
<evidence type="ECO:0000256" key="6">
    <source>
        <dbReference type="ARBA" id="ARBA00022989"/>
    </source>
</evidence>
<dbReference type="CDD" id="cd06261">
    <property type="entry name" value="TM_PBP2"/>
    <property type="match status" value="1"/>
</dbReference>
<accession>A0A3N4Z368</accession>